<dbReference type="GO" id="GO:0007098">
    <property type="term" value="P:centrosome cycle"/>
    <property type="evidence" value="ECO:0007669"/>
    <property type="project" value="TreeGrafter"/>
</dbReference>
<evidence type="ECO:0000256" key="1">
    <source>
        <dbReference type="SAM" id="Coils"/>
    </source>
</evidence>
<evidence type="ECO:0000256" key="2">
    <source>
        <dbReference type="SAM" id="MobiDB-lite"/>
    </source>
</evidence>
<dbReference type="Proteomes" id="UP000770717">
    <property type="component" value="Unassembled WGS sequence"/>
</dbReference>
<dbReference type="OrthoDB" id="10255000at2759"/>
<comment type="caution">
    <text evidence="4">The sequence shown here is derived from an EMBL/GenBank/DDBJ whole genome shotgun (WGS) entry which is preliminary data.</text>
</comment>
<dbReference type="InterPro" id="IPR040947">
    <property type="entry name" value="SMYLE_N"/>
</dbReference>
<keyword evidence="1" id="KW-0175">Coiled coil</keyword>
<protein>
    <recommendedName>
        <fullName evidence="3">Short myomegalin-like EB1 binding protein N-terminal domain-containing protein</fullName>
    </recommendedName>
</protein>
<gene>
    <name evidence="4" type="ORF">GDO78_022612</name>
</gene>
<name>A0A8J6JU84_ELECQ</name>
<dbReference type="PANTHER" id="PTHR46501:SF6">
    <property type="entry name" value="SI:CH73-95L15.5"/>
    <property type="match status" value="1"/>
</dbReference>
<dbReference type="EMBL" id="WNTK01000097">
    <property type="protein sequence ID" value="KAG9471842.1"/>
    <property type="molecule type" value="Genomic_DNA"/>
</dbReference>
<feature type="region of interest" description="Disordered" evidence="2">
    <location>
        <begin position="229"/>
        <end position="263"/>
    </location>
</feature>
<evidence type="ECO:0000313" key="4">
    <source>
        <dbReference type="EMBL" id="KAG9471843.1"/>
    </source>
</evidence>
<dbReference type="GO" id="GO:0060090">
    <property type="term" value="F:molecular adaptor activity"/>
    <property type="evidence" value="ECO:0007669"/>
    <property type="project" value="TreeGrafter"/>
</dbReference>
<sequence length="741" mass="82971">MSDLCRLCSSQLQGSRRKWLFRASGSLPTLFSHVLGTPVLRSPPGVSSRPGKGKGSPEDAEFLCGKCCHSLNVYHRYDLVLSRMRELYEQRSTCLASEKEKLSFNLRTLHARAWGLPLPEHHVYRGSYNDLSSAGSCKSHNNLLSPGYQNSYSTSSFPDRLGSFRSSLSSLSSKSYQHLLDQDRSLWEHESWWDDPYKGCSNCIKGEKCHSCSSWRVSDASYESVCTVPRRRKHSRRADDGSKLPRSKSLGSFGGESNSSKGSLLSLSVSSLDSLSLTGEEVESVFWKEKSPLATSPPSSFSFPKPVLGDVLKSLKEIKYSPVKTPKRSKIPVRGQQRARSNNLVQDLEEDHYERPQIVEPVGDVDAYMVIGPEVCKTQASHSRRIQETLSWLGTQLKLAQSGGTISGQQDQVKEQQELIRELIKRLKFKDEVLEDSLTLLLTLPVASDSSEELITDFVEKLRAREEQIKKEGDELAEMKRQGEAEIAHLKEALRAREEDITQLSKVLRGNQDTITALRDILGEKDFTIQRLELALDSATRSATSQDALRLAALREKDALIAAVQGALSSSNQDVEALADSLLSHGLDDLSSSIPGLPASNPLVSQLQEKGRLLSQAHANNQRQSVQHQRDIQDLLNALNESQSLLQEQLRHCKKRLQNGAQEQKTLREALRTKEGELQEVRLKRSTNQHKVDAKLLQLQESARERDQATKKLLQDAESRDQMIKKLQERLTLAGGMRETL</sequence>
<dbReference type="EMBL" id="WNTK01000097">
    <property type="protein sequence ID" value="KAG9471843.1"/>
    <property type="molecule type" value="Genomic_DNA"/>
</dbReference>
<proteinExistence type="predicted"/>
<accession>A0A8J6JU84</accession>
<organism evidence="4 5">
    <name type="scientific">Eleutherodactylus coqui</name>
    <name type="common">Puerto Rican coqui</name>
    <dbReference type="NCBI Taxonomy" id="57060"/>
    <lineage>
        <taxon>Eukaryota</taxon>
        <taxon>Metazoa</taxon>
        <taxon>Chordata</taxon>
        <taxon>Craniata</taxon>
        <taxon>Vertebrata</taxon>
        <taxon>Euteleostomi</taxon>
        <taxon>Amphibia</taxon>
        <taxon>Batrachia</taxon>
        <taxon>Anura</taxon>
        <taxon>Neobatrachia</taxon>
        <taxon>Hyloidea</taxon>
        <taxon>Eleutherodactylidae</taxon>
        <taxon>Eleutherodactylinae</taxon>
        <taxon>Eleutherodactylus</taxon>
        <taxon>Eleutherodactylus</taxon>
    </lineage>
</organism>
<dbReference type="GO" id="GO:0005813">
    <property type="term" value="C:centrosome"/>
    <property type="evidence" value="ECO:0007669"/>
    <property type="project" value="TreeGrafter"/>
</dbReference>
<dbReference type="GO" id="GO:0090063">
    <property type="term" value="P:positive regulation of microtubule nucleation"/>
    <property type="evidence" value="ECO:0007669"/>
    <property type="project" value="TreeGrafter"/>
</dbReference>
<dbReference type="PANTHER" id="PTHR46501">
    <property type="entry name" value="MYOMEGALIN"/>
    <property type="match status" value="1"/>
</dbReference>
<keyword evidence="5" id="KW-1185">Reference proteome</keyword>
<dbReference type="Pfam" id="PF18615">
    <property type="entry name" value="SMYLE_N"/>
    <property type="match status" value="1"/>
</dbReference>
<dbReference type="AlphaFoldDB" id="A0A8J6JU84"/>
<dbReference type="GO" id="GO:1903358">
    <property type="term" value="P:regulation of Golgi organization"/>
    <property type="evidence" value="ECO:0007669"/>
    <property type="project" value="TreeGrafter"/>
</dbReference>
<feature type="coiled-coil region" evidence="1">
    <location>
        <begin position="459"/>
        <end position="500"/>
    </location>
</feature>
<evidence type="ECO:0000259" key="3">
    <source>
        <dbReference type="Pfam" id="PF18615"/>
    </source>
</evidence>
<dbReference type="InterPro" id="IPR052593">
    <property type="entry name" value="MT-associated_AKAP9-binding"/>
</dbReference>
<feature type="domain" description="Short myomegalin-like EB1 binding protein N-terminal" evidence="3">
    <location>
        <begin position="168"/>
        <end position="354"/>
    </location>
</feature>
<reference evidence="4" key="1">
    <citation type="thesis" date="2020" institute="ProQuest LLC" country="789 East Eisenhower Parkway, Ann Arbor, MI, USA">
        <title>Comparative Genomics and Chromosome Evolution.</title>
        <authorList>
            <person name="Mudd A.B."/>
        </authorList>
    </citation>
    <scope>NUCLEOTIDE SEQUENCE</scope>
    <source>
        <strain evidence="4">HN-11 Male</strain>
        <tissue evidence="4">Kidney and liver</tissue>
    </source>
</reference>
<dbReference type="GO" id="GO:0005794">
    <property type="term" value="C:Golgi apparatus"/>
    <property type="evidence" value="ECO:0007669"/>
    <property type="project" value="TreeGrafter"/>
</dbReference>
<evidence type="ECO:0000313" key="5">
    <source>
        <dbReference type="Proteomes" id="UP000770717"/>
    </source>
</evidence>